<evidence type="ECO:0000256" key="5">
    <source>
        <dbReference type="ARBA" id="ARBA00022833"/>
    </source>
</evidence>
<keyword evidence="3 7" id="KW-0479">Metal-binding</keyword>
<evidence type="ECO:0000256" key="7">
    <source>
        <dbReference type="RuleBase" id="RU003435"/>
    </source>
</evidence>
<dbReference type="PANTHER" id="PTHR11804">
    <property type="entry name" value="PROTEASE M3 THIMET OLIGOPEPTIDASE-RELATED"/>
    <property type="match status" value="1"/>
</dbReference>
<evidence type="ECO:0000259" key="8">
    <source>
        <dbReference type="Pfam" id="PF01432"/>
    </source>
</evidence>
<evidence type="ECO:0000256" key="1">
    <source>
        <dbReference type="ARBA" id="ARBA00006040"/>
    </source>
</evidence>
<comment type="similarity">
    <text evidence="1 7">Belongs to the peptidase M3 family.</text>
</comment>
<dbReference type="Proteomes" id="UP000564604">
    <property type="component" value="Unassembled WGS sequence"/>
</dbReference>
<dbReference type="InterPro" id="IPR024077">
    <property type="entry name" value="Neurolysin/TOP_dom2"/>
</dbReference>
<evidence type="ECO:0000313" key="10">
    <source>
        <dbReference type="EMBL" id="NNB51275.1"/>
    </source>
</evidence>
<dbReference type="InterPro" id="IPR024079">
    <property type="entry name" value="MetalloPept_cat_dom_sf"/>
</dbReference>
<reference evidence="10 11" key="1">
    <citation type="journal article" date="2020" name="Front. Microbiol.">
        <title>Genetic Organization of the aprX-lipA2 Operon Affects the Proteolytic Potential of Pseudomonas Species in Milk.</title>
        <authorList>
            <person name="Maier C."/>
            <person name="Huptas C."/>
            <person name="von Neubeck M."/>
            <person name="Scherer S."/>
            <person name="Wenning M."/>
            <person name="Lucking G."/>
        </authorList>
    </citation>
    <scope>NUCLEOTIDE SEQUENCE [LARGE SCALE GENOMIC DNA]</scope>
    <source>
        <strain evidence="10 11">WS 5094</strain>
    </source>
</reference>
<dbReference type="GO" id="GO:0006518">
    <property type="term" value="P:peptide metabolic process"/>
    <property type="evidence" value="ECO:0007669"/>
    <property type="project" value="TreeGrafter"/>
</dbReference>
<protein>
    <submittedName>
        <fullName evidence="10">M3 family metallopeptidase</fullName>
    </submittedName>
</protein>
<accession>A0A9Q5FQ99</accession>
<proteinExistence type="inferred from homology"/>
<dbReference type="Gene3D" id="1.10.1370.10">
    <property type="entry name" value="Neurolysin, domain 3"/>
    <property type="match status" value="1"/>
</dbReference>
<dbReference type="EMBL" id="JAAQYX010000029">
    <property type="protein sequence ID" value="NNB51275.1"/>
    <property type="molecule type" value="Genomic_DNA"/>
</dbReference>
<keyword evidence="5 7" id="KW-0862">Zinc</keyword>
<organism evidence="10 11">
    <name type="scientific">Pseudomonas fragi</name>
    <dbReference type="NCBI Taxonomy" id="296"/>
    <lineage>
        <taxon>Bacteria</taxon>
        <taxon>Pseudomonadati</taxon>
        <taxon>Pseudomonadota</taxon>
        <taxon>Gammaproteobacteria</taxon>
        <taxon>Pseudomonadales</taxon>
        <taxon>Pseudomonadaceae</taxon>
        <taxon>Pseudomonas</taxon>
    </lineage>
</organism>
<dbReference type="InterPro" id="IPR045666">
    <property type="entry name" value="OpdA_N"/>
</dbReference>
<dbReference type="Pfam" id="PF01432">
    <property type="entry name" value="Peptidase_M3"/>
    <property type="match status" value="1"/>
</dbReference>
<keyword evidence="2 7" id="KW-0645">Protease</keyword>
<feature type="domain" description="Peptidase M3A/M3B catalytic" evidence="8">
    <location>
        <begin position="227"/>
        <end position="665"/>
    </location>
</feature>
<gene>
    <name evidence="10" type="ORF">HBN89_18645</name>
</gene>
<dbReference type="AlphaFoldDB" id="A0A9Q5FQ99"/>
<evidence type="ECO:0000256" key="4">
    <source>
        <dbReference type="ARBA" id="ARBA00022801"/>
    </source>
</evidence>
<dbReference type="InterPro" id="IPR045090">
    <property type="entry name" value="Pept_M3A_M3B"/>
</dbReference>
<comment type="cofactor">
    <cofactor evidence="7">
        <name>Zn(2+)</name>
        <dbReference type="ChEBI" id="CHEBI:29105"/>
    </cofactor>
    <text evidence="7">Binds 1 zinc ion.</text>
</comment>
<dbReference type="SUPFAM" id="SSF55486">
    <property type="entry name" value="Metalloproteases ('zincins'), catalytic domain"/>
    <property type="match status" value="1"/>
</dbReference>
<sequence length="668" mass="75212">MEPTNPLLSTTLLPLYSEVRLEHLKPAIEHIVADNLQTISRIVATQSRHPTWSGLILPMETLTARLDDAIGVIMTLGQVSRDVPWETTIGDCFRAAHDYKTQVLQDRGLYLACKALAHSPEALELDRAQQALLHKILLDYRLAGSELPAADRGELARLNREISRLEWVFFENARQSRKAWRRLVHDESLLAGLPAALKAQLAQAARAAGLEGWLITLEERVTYTEIMSCCQNRALREELFTAYNTRASELGPAGGQYDNGPVLNDLLSLRHQKALLLGYGNHAELSIQNKAASTDTVLGMLRTRIAQKTARFATQTAALHALAATLGYDRLQPWDLLFLARRHGRQPGALSNDQLRAWFPFNRVFEGIVLVVKRLFAVDLVEQTSFNTWHPDVRLFEVNEAGVLLGHLFIDPYMRAPKINGCWMQSARSRRVNAQGELITPVAIVHGNFTPEAEGAPVLLTHVQMGTLFHELGHCLKLLLTRSPFSAFSRVDSLGSVASRFAGKCAEQWCWSRDSLRWYARHHQHDSELTYEQVDQALSARDTERWLEEVQELSRSLFDFELHLTWGDGRSVEAVWRSAQNQVQPLPHAEHERFANTFDYMVAGHDANYYLREQAAALAEQVFARFEQEGVFSPQAGMAYREAFHAPGSEYPLSESFALFMGRPPAGI</sequence>
<dbReference type="RefSeq" id="WP_169872750.1">
    <property type="nucleotide sequence ID" value="NZ_JAAQYU010000001.1"/>
</dbReference>
<evidence type="ECO:0000256" key="6">
    <source>
        <dbReference type="ARBA" id="ARBA00023049"/>
    </source>
</evidence>
<evidence type="ECO:0000256" key="3">
    <source>
        <dbReference type="ARBA" id="ARBA00022723"/>
    </source>
</evidence>
<comment type="caution">
    <text evidence="10">The sequence shown here is derived from an EMBL/GenBank/DDBJ whole genome shotgun (WGS) entry which is preliminary data.</text>
</comment>
<dbReference type="GO" id="GO:0006508">
    <property type="term" value="P:proteolysis"/>
    <property type="evidence" value="ECO:0007669"/>
    <property type="project" value="UniProtKB-KW"/>
</dbReference>
<dbReference type="InterPro" id="IPR001567">
    <property type="entry name" value="Pept_M3A_M3B_dom"/>
</dbReference>
<dbReference type="Gene3D" id="3.40.390.10">
    <property type="entry name" value="Collagenase (Catalytic Domain)"/>
    <property type="match status" value="1"/>
</dbReference>
<dbReference type="Pfam" id="PF19310">
    <property type="entry name" value="TOP_N"/>
    <property type="match status" value="1"/>
</dbReference>
<dbReference type="PANTHER" id="PTHR11804:SF84">
    <property type="entry name" value="SACCHAROLYSIN"/>
    <property type="match status" value="1"/>
</dbReference>
<name>A0A9Q5FQ99_PSEFR</name>
<evidence type="ECO:0000313" key="11">
    <source>
        <dbReference type="Proteomes" id="UP000564604"/>
    </source>
</evidence>
<feature type="domain" description="Oligopeptidase A N-terminal" evidence="9">
    <location>
        <begin position="47"/>
        <end position="148"/>
    </location>
</feature>
<keyword evidence="6 7" id="KW-0482">Metalloprotease</keyword>
<evidence type="ECO:0000259" key="9">
    <source>
        <dbReference type="Pfam" id="PF19310"/>
    </source>
</evidence>
<dbReference type="Gene3D" id="1.10.1370.40">
    <property type="match status" value="1"/>
</dbReference>
<keyword evidence="4 7" id="KW-0378">Hydrolase</keyword>
<evidence type="ECO:0000256" key="2">
    <source>
        <dbReference type="ARBA" id="ARBA00022670"/>
    </source>
</evidence>
<dbReference type="GO" id="GO:0004222">
    <property type="term" value="F:metalloendopeptidase activity"/>
    <property type="evidence" value="ECO:0007669"/>
    <property type="project" value="InterPro"/>
</dbReference>
<dbReference type="GO" id="GO:0046872">
    <property type="term" value="F:metal ion binding"/>
    <property type="evidence" value="ECO:0007669"/>
    <property type="project" value="UniProtKB-UniRule"/>
</dbReference>